<dbReference type="EMBL" id="JADMLG010000018">
    <property type="protein sequence ID" value="MBH0780917.1"/>
    <property type="molecule type" value="Genomic_DNA"/>
</dbReference>
<dbReference type="InterPro" id="IPR011990">
    <property type="entry name" value="TPR-like_helical_dom_sf"/>
</dbReference>
<dbReference type="Gene3D" id="1.25.40.10">
    <property type="entry name" value="Tetratricopeptide repeat domain"/>
    <property type="match status" value="1"/>
</dbReference>
<organism evidence="2 3">
    <name type="scientific">Nocardia bovistercoris</name>
    <dbReference type="NCBI Taxonomy" id="2785916"/>
    <lineage>
        <taxon>Bacteria</taxon>
        <taxon>Bacillati</taxon>
        <taxon>Actinomycetota</taxon>
        <taxon>Actinomycetes</taxon>
        <taxon>Mycobacteriales</taxon>
        <taxon>Nocardiaceae</taxon>
        <taxon>Nocardia</taxon>
    </lineage>
</organism>
<accession>A0A931IJ28</accession>
<name>A0A931IJ28_9NOCA</name>
<dbReference type="Proteomes" id="UP000655751">
    <property type="component" value="Unassembled WGS sequence"/>
</dbReference>
<sequence>MTTQPNQHRLREFDLDLARAFCDFGAPAHAVTWLREHPEILLMAVSSESRHTLVREAQRKREPVRTQWLQRIAVVIAAASSGIDRAFTYYVDDPDRDAPDAAKEALLLAETAEDYVTTLRRHPGLLGADVRRWLLDEADRAGSLEEGDRYRACAWTLARCHDAGIPAGVALTYAMVRLAHAADWQAQLRTTDIVDVRRILETIAGVVPDTTSASDKKSVIGQLSADEINDPIDLLEVAAHAPGCADAANDLLHLRAILGAVADYGSERGLLAAVFGEIVTESSDDRAIELADEYIAAFGALEPDPIVLDPPDEPSRIAAEGRIQRRADMFAVRASAAEESASRLLDRLIDVRTTDNALGTRTLTVQNILASNPGLQQPITKQVLLERFETATEQQYRDLRALRGLLDDLDGGQSIALAATMYSRLDYETIDGTTVLHVGNDYWARRPHNLTQVFDGGEGVINKAFALHREFRESGVPVDIGELDACLSDLAGEAAFVAPDALVRILDAEAGLLRARFRVTDEVDDLLRAVQSLDEAVRMLKPGTMGYHRRQGNLVDALSELHEQSPDDHILGRALMLANDSAEVLGELAMPGETEALLLEQIARARYAAAMRTGWKHLGEGAIEALHAAVARIDPDTNLGREIAQYLLTMRFAHATRSGDVAAAAEVFEALRHADGSTPIADRLIHLYNLGQMLDDLGRPHRDDAIAAFQKVYHASENRPVFRLAAGTRLAELHADNGQWKRAARYYADAWELTRSAVSRQLSAQNTELKLRGAQGRAAHAAFAMASSGDHIGAVHTLEQGLAMMTTNALNDREGAPELLRTRGYEQLAERYQRQLAAVAVQDTVDLMRPRATATPTPPTPADFRRRRAELAATIAEIRSVPGLSLFRKPASVDDIRRAASDGPLVYLSSTGFGGQALVVASDGSVERIRLDDLTASAVQQRTLAVLRDPARELDAVGDWLWTSAMDQILSATRGQQLITLVPAGQLTFLPWHAAWTPDTAYPAHRRYALDDRLITYAPNAAAVLHARSRLETTTASRILVVDEPEAARGGRLPTSVLECDAALAGYAGTARTRLRGRSSTRENVLEALAAADVAHLSCHAQASLVEPLRTRLELANHSAVSIADILATPLNLRLAVLSACQTAQIGTATIDEAIGFPTALVRAGAAAVISSLWSVPQFSTSELMIRFYRELYSADTTCAEALRRAQQQVRDGTARDKREMLSELSSAATAGIATARPESRPHARPLHWAALNRPGLVGDSRFSKGDCIHGCTTEVRRGDPCSGGSDV</sequence>
<evidence type="ECO:0000259" key="1">
    <source>
        <dbReference type="Pfam" id="PF12770"/>
    </source>
</evidence>
<evidence type="ECO:0000313" key="3">
    <source>
        <dbReference type="Proteomes" id="UP000655751"/>
    </source>
</evidence>
<gene>
    <name evidence="2" type="ORF">IT779_32070</name>
</gene>
<dbReference type="InterPro" id="IPR024983">
    <property type="entry name" value="CHAT_dom"/>
</dbReference>
<dbReference type="RefSeq" id="WP_196153218.1">
    <property type="nucleotide sequence ID" value="NZ_JADMLG010000018.1"/>
</dbReference>
<protein>
    <submittedName>
        <fullName evidence="2">CHAT domain-containing protein</fullName>
    </submittedName>
</protein>
<reference evidence="2" key="1">
    <citation type="submission" date="2020-11" db="EMBL/GenBank/DDBJ databases">
        <title>Nocardia NEAU-351.nov., a novel actinomycete isolated from the cow dung.</title>
        <authorList>
            <person name="Zhang X."/>
        </authorList>
    </citation>
    <scope>NUCLEOTIDE SEQUENCE</scope>
    <source>
        <strain evidence="2">NEAU-351</strain>
    </source>
</reference>
<evidence type="ECO:0000313" key="2">
    <source>
        <dbReference type="EMBL" id="MBH0780917.1"/>
    </source>
</evidence>
<dbReference type="PANTHER" id="PTHR10098">
    <property type="entry name" value="RAPSYN-RELATED"/>
    <property type="match status" value="1"/>
</dbReference>
<feature type="domain" description="CHAT" evidence="1">
    <location>
        <begin position="957"/>
        <end position="1252"/>
    </location>
</feature>
<proteinExistence type="predicted"/>
<keyword evidence="3" id="KW-1185">Reference proteome</keyword>
<dbReference type="Pfam" id="PF12770">
    <property type="entry name" value="CHAT"/>
    <property type="match status" value="1"/>
</dbReference>
<comment type="caution">
    <text evidence="2">The sequence shown here is derived from an EMBL/GenBank/DDBJ whole genome shotgun (WGS) entry which is preliminary data.</text>
</comment>
<dbReference type="PANTHER" id="PTHR10098:SF108">
    <property type="entry name" value="TETRATRICOPEPTIDE REPEAT PROTEIN 28"/>
    <property type="match status" value="1"/>
</dbReference>